<dbReference type="Gene3D" id="1.20.1590.10">
    <property type="entry name" value="YP_001051499.1 domain like"/>
    <property type="match status" value="1"/>
</dbReference>
<dbReference type="EMBL" id="JACHGR010000003">
    <property type="protein sequence ID" value="MBB6055184.1"/>
    <property type="molecule type" value="Genomic_DNA"/>
</dbReference>
<dbReference type="Proteomes" id="UP000585721">
    <property type="component" value="Unassembled WGS sequence"/>
</dbReference>
<dbReference type="InterPro" id="IPR023381">
    <property type="entry name" value="YP001051499.1-like_dom_sf"/>
</dbReference>
<name>A0A841G7U8_9GAMM</name>
<keyword evidence="2" id="KW-1185">Reference proteome</keyword>
<dbReference type="AlphaFoldDB" id="A0A841G7U8"/>
<evidence type="ECO:0000313" key="2">
    <source>
        <dbReference type="Proteomes" id="UP000585721"/>
    </source>
</evidence>
<reference evidence="1 2" key="1">
    <citation type="submission" date="2020-08" db="EMBL/GenBank/DDBJ databases">
        <title>Genomic Encyclopedia of Type Strains, Phase IV (KMG-IV): sequencing the most valuable type-strain genomes for metagenomic binning, comparative biology and taxonomic classification.</title>
        <authorList>
            <person name="Goeker M."/>
        </authorList>
    </citation>
    <scope>NUCLEOTIDE SEQUENCE [LARGE SCALE GENOMIC DNA]</scope>
    <source>
        <strain evidence="1 2">DSM 22975</strain>
    </source>
</reference>
<evidence type="ECO:0000313" key="1">
    <source>
        <dbReference type="EMBL" id="MBB6055184.1"/>
    </source>
</evidence>
<accession>A0A841G7U8</accession>
<sequence length="192" mass="21609">MFGDKFYKKLRKLMPWQQTVFALALSERMYPNYCLYAESTGRGDTRLIRSSLDTMWQYLTEKSMQVDLSAILEQIEAAMPEPQQEECYGAWPALDTCVALATAYNSVVFRLGDEAYDVSQTSMGTVVGFIEMQQGRELSAEELYAEPLVEDEMAFQVALLDEVSQPRDAAVILKIKEMAEQGGISNLGISLE</sequence>
<proteinExistence type="predicted"/>
<dbReference type="RefSeq" id="WP_188025956.1">
    <property type="nucleotide sequence ID" value="NZ_JACHGR010000003.1"/>
</dbReference>
<dbReference type="InterPro" id="IPR007338">
    <property type="entry name" value="DUF416"/>
</dbReference>
<gene>
    <name evidence="1" type="ORF">HNR75_001066</name>
</gene>
<organism evidence="1 2">
    <name type="scientific">Tolumonas osonensis</name>
    <dbReference type="NCBI Taxonomy" id="675874"/>
    <lineage>
        <taxon>Bacteria</taxon>
        <taxon>Pseudomonadati</taxon>
        <taxon>Pseudomonadota</taxon>
        <taxon>Gammaproteobacteria</taxon>
        <taxon>Aeromonadales</taxon>
        <taxon>Aeromonadaceae</taxon>
        <taxon>Tolumonas</taxon>
    </lineage>
</organism>
<comment type="caution">
    <text evidence="1">The sequence shown here is derived from an EMBL/GenBank/DDBJ whole genome shotgun (WGS) entry which is preliminary data.</text>
</comment>
<dbReference type="Pfam" id="PF04222">
    <property type="entry name" value="DUF416"/>
    <property type="match status" value="1"/>
</dbReference>
<evidence type="ECO:0008006" key="3">
    <source>
        <dbReference type="Google" id="ProtNLM"/>
    </source>
</evidence>
<protein>
    <recommendedName>
        <fullName evidence="3">DUF416 family protein</fullName>
    </recommendedName>
</protein>